<feature type="compositionally biased region" description="Gly residues" evidence="2">
    <location>
        <begin position="250"/>
        <end position="290"/>
    </location>
</feature>
<comment type="similarity">
    <text evidence="1">Belongs to the complex I subunit 6 family.</text>
</comment>
<evidence type="ECO:0000313" key="4">
    <source>
        <dbReference type="Proteomes" id="UP000239814"/>
    </source>
</evidence>
<evidence type="ECO:0000256" key="1">
    <source>
        <dbReference type="RuleBase" id="RU004429"/>
    </source>
</evidence>
<proteinExistence type="inferred from homology"/>
<dbReference type="GO" id="GO:0048038">
    <property type="term" value="F:quinone binding"/>
    <property type="evidence" value="ECO:0007669"/>
    <property type="project" value="UniProtKB-UniRule"/>
</dbReference>
<dbReference type="NCBIfam" id="NF005165">
    <property type="entry name" value="PRK06638.1-5"/>
    <property type="match status" value="1"/>
</dbReference>
<sequence>MSAALLAAEAARTGTGEAVTFWVLAVVVVLGALGVIGSPKAVYSAVFLAMTMIILAVFYVMQGALFLGVVQIVVYTGAVMMLFLFVLMLIGVDSSESLVETIRGQRVLGTALGAGFAVLLIAAIGHASLVSTGTAGPPELSDQSIRALAELIFVDYLWAFELTGALLITATLGAMILAHRQRLTPKPGQRELSIRRFADGGRATPLPPPGVFARNNAVDVPALEPDGTPSAQSVNALLSPRDLSTSSRSEGGGTRSEGGGTRSEGGGSRSEGGGTRSEGGGTRSEGGGTRSEGDRSRSEGRGSRSEPKSSGSEPEGSRSELDGDGGGA</sequence>
<keyword evidence="1" id="KW-1133">Transmembrane helix</keyword>
<keyword evidence="1" id="KW-0812">Transmembrane</keyword>
<gene>
    <name evidence="3" type="ORF">C6V83_08310</name>
</gene>
<keyword evidence="1" id="KW-0472">Membrane</keyword>
<feature type="transmembrane region" description="Helical" evidence="1">
    <location>
        <begin position="19"/>
        <end position="36"/>
    </location>
</feature>
<comment type="catalytic activity">
    <reaction evidence="1">
        <text>a quinone + NADH + 5 H(+)(in) = a quinol + NAD(+) + 4 H(+)(out)</text>
        <dbReference type="Rhea" id="RHEA:57888"/>
        <dbReference type="ChEBI" id="CHEBI:15378"/>
        <dbReference type="ChEBI" id="CHEBI:24646"/>
        <dbReference type="ChEBI" id="CHEBI:57540"/>
        <dbReference type="ChEBI" id="CHEBI:57945"/>
        <dbReference type="ChEBI" id="CHEBI:132124"/>
    </reaction>
</comment>
<feature type="transmembrane region" description="Helical" evidence="1">
    <location>
        <begin position="111"/>
        <end position="136"/>
    </location>
</feature>
<accession>A0A2S0KF67</accession>
<dbReference type="OrthoDB" id="13239at2"/>
<dbReference type="Pfam" id="PF00499">
    <property type="entry name" value="Oxidored_q3"/>
    <property type="match status" value="1"/>
</dbReference>
<organism evidence="3 4">
    <name type="scientific">Gordonia iterans</name>
    <dbReference type="NCBI Taxonomy" id="1004901"/>
    <lineage>
        <taxon>Bacteria</taxon>
        <taxon>Bacillati</taxon>
        <taxon>Actinomycetota</taxon>
        <taxon>Actinomycetes</taxon>
        <taxon>Mycobacteriales</taxon>
        <taxon>Gordoniaceae</taxon>
        <taxon>Gordonia</taxon>
    </lineage>
</organism>
<dbReference type="GO" id="GO:0008137">
    <property type="term" value="F:NADH dehydrogenase (ubiquinone) activity"/>
    <property type="evidence" value="ECO:0007669"/>
    <property type="project" value="UniProtKB-UniRule"/>
</dbReference>
<feature type="transmembrane region" description="Helical" evidence="1">
    <location>
        <begin position="156"/>
        <end position="178"/>
    </location>
</feature>
<keyword evidence="4" id="KW-1185">Reference proteome</keyword>
<dbReference type="Gene3D" id="1.20.120.1200">
    <property type="entry name" value="NADH-ubiquinone/plastoquinone oxidoreductase chain 6, subunit NuoJ"/>
    <property type="match status" value="1"/>
</dbReference>
<protein>
    <recommendedName>
        <fullName evidence="1">NADH-quinone oxidoreductase subunit J</fullName>
        <ecNumber evidence="1">7.1.1.-</ecNumber>
    </recommendedName>
</protein>
<keyword evidence="1" id="KW-1003">Cell membrane</keyword>
<dbReference type="EC" id="7.1.1.-" evidence="1"/>
<comment type="subcellular location">
    <subcellularLocation>
        <location evidence="1">Cell membrane</location>
        <topology evidence="1">Multi-pass membrane protein</topology>
    </subcellularLocation>
</comment>
<feature type="compositionally biased region" description="Basic and acidic residues" evidence="2">
    <location>
        <begin position="291"/>
        <end position="307"/>
    </location>
</feature>
<dbReference type="PANTHER" id="PTHR33269:SF19">
    <property type="entry name" value="NADH-QUINONE OXIDOREDUCTASE SUBUNIT J"/>
    <property type="match status" value="1"/>
</dbReference>
<keyword evidence="1" id="KW-0520">NAD</keyword>
<dbReference type="AlphaFoldDB" id="A0A2S0KF67"/>
<name>A0A2S0KF67_9ACTN</name>
<dbReference type="KEGG" id="git:C6V83_08310"/>
<feature type="transmembrane region" description="Helical" evidence="1">
    <location>
        <begin position="66"/>
        <end position="90"/>
    </location>
</feature>
<dbReference type="GO" id="GO:0005886">
    <property type="term" value="C:plasma membrane"/>
    <property type="evidence" value="ECO:0007669"/>
    <property type="project" value="UniProtKB-SubCell"/>
</dbReference>
<evidence type="ECO:0000256" key="2">
    <source>
        <dbReference type="SAM" id="MobiDB-lite"/>
    </source>
</evidence>
<keyword evidence="1" id="KW-0874">Quinone</keyword>
<reference evidence="3 4" key="1">
    <citation type="submission" date="2018-03" db="EMBL/GenBank/DDBJ databases">
        <title>Characteristics and genome of n-alkane degrading marine bacteria Gordonia iterans isolated from crude oil contaminated in Tae-an, South Korea.</title>
        <authorList>
            <person name="Lee S.-S."/>
            <person name="Kim H."/>
        </authorList>
    </citation>
    <scope>NUCLEOTIDE SEQUENCE [LARGE SCALE GENOMIC DNA]</scope>
    <source>
        <strain evidence="3 4">Co17</strain>
    </source>
</reference>
<dbReference type="InterPro" id="IPR042106">
    <property type="entry name" value="Nuo/plastoQ_OxRdtase_6_NuoJ"/>
</dbReference>
<evidence type="ECO:0000313" key="3">
    <source>
        <dbReference type="EMBL" id="AVM00271.1"/>
    </source>
</evidence>
<comment type="function">
    <text evidence="1">NDH-1 shuttles electrons from NADH, via FMN and iron-sulfur (Fe-S) centers, to quinones in the respiratory chain. Couples the redox reaction to proton translocation (for every two electrons transferred, four hydrogen ions are translocated across the cytoplasmic membrane), and thus conserves the redox energy in a proton gradient.</text>
</comment>
<feature type="transmembrane region" description="Helical" evidence="1">
    <location>
        <begin position="41"/>
        <end position="60"/>
    </location>
</feature>
<dbReference type="InterPro" id="IPR001457">
    <property type="entry name" value="NADH_UbQ/plastoQ_OxRdtase_su6"/>
</dbReference>
<dbReference type="EMBL" id="CP027433">
    <property type="protein sequence ID" value="AVM00271.1"/>
    <property type="molecule type" value="Genomic_DNA"/>
</dbReference>
<dbReference type="PANTHER" id="PTHR33269">
    <property type="entry name" value="NADH-UBIQUINONE OXIDOREDUCTASE CHAIN 6"/>
    <property type="match status" value="1"/>
</dbReference>
<feature type="region of interest" description="Disordered" evidence="2">
    <location>
        <begin position="220"/>
        <end position="328"/>
    </location>
</feature>
<dbReference type="Proteomes" id="UP000239814">
    <property type="component" value="Chromosome"/>
</dbReference>